<protein>
    <recommendedName>
        <fullName evidence="3">VWFA domain-containing protein</fullName>
    </recommendedName>
</protein>
<evidence type="ECO:0000313" key="2">
    <source>
        <dbReference type="Proteomes" id="UP001331761"/>
    </source>
</evidence>
<comment type="caution">
    <text evidence="1">The sequence shown here is derived from an EMBL/GenBank/DDBJ whole genome shotgun (WGS) entry which is preliminary data.</text>
</comment>
<dbReference type="EMBL" id="WIXE01011986">
    <property type="protein sequence ID" value="KAK5976334.1"/>
    <property type="molecule type" value="Genomic_DNA"/>
</dbReference>
<dbReference type="AlphaFoldDB" id="A0AAN8IIV1"/>
<evidence type="ECO:0008006" key="3">
    <source>
        <dbReference type="Google" id="ProtNLM"/>
    </source>
</evidence>
<sequence>LSASERLASTKSERFGVALGSEIEAINTVYTQPSYAEAIALGVAKIHNEGRANARSALVILGNGNSKDSEALMIATAARIRETPSVTSFAVDASLSTNVTALEMFTGSSNHVYPYEKTAAFAKEINRLASSSENGICRSLQREVRGRLHAAAGVEVRFFFFSTPGPLKAETSLQRDALVEPLNVDKINEGKALTEYTTDHGARPGHARPVAIIFTDGYAQKSTSEEAAMLRAVIPDTYAIAINHNVRCFAFDLHQK</sequence>
<feature type="non-terminal residue" evidence="1">
    <location>
        <position position="1"/>
    </location>
</feature>
<reference evidence="1 2" key="1">
    <citation type="submission" date="2019-10" db="EMBL/GenBank/DDBJ databases">
        <title>Assembly and Annotation for the nematode Trichostrongylus colubriformis.</title>
        <authorList>
            <person name="Martin J."/>
        </authorList>
    </citation>
    <scope>NUCLEOTIDE SEQUENCE [LARGE SCALE GENOMIC DNA]</scope>
    <source>
        <strain evidence="1">G859</strain>
        <tissue evidence="1">Whole worm</tissue>
    </source>
</reference>
<organism evidence="1 2">
    <name type="scientific">Trichostrongylus colubriformis</name>
    <name type="common">Black scour worm</name>
    <dbReference type="NCBI Taxonomy" id="6319"/>
    <lineage>
        <taxon>Eukaryota</taxon>
        <taxon>Metazoa</taxon>
        <taxon>Ecdysozoa</taxon>
        <taxon>Nematoda</taxon>
        <taxon>Chromadorea</taxon>
        <taxon>Rhabditida</taxon>
        <taxon>Rhabditina</taxon>
        <taxon>Rhabditomorpha</taxon>
        <taxon>Strongyloidea</taxon>
        <taxon>Trichostrongylidae</taxon>
        <taxon>Trichostrongylus</taxon>
    </lineage>
</organism>
<dbReference type="SUPFAM" id="SSF53300">
    <property type="entry name" value="vWA-like"/>
    <property type="match status" value="1"/>
</dbReference>
<evidence type="ECO:0000313" key="1">
    <source>
        <dbReference type="EMBL" id="KAK5976334.1"/>
    </source>
</evidence>
<dbReference type="InterPro" id="IPR036465">
    <property type="entry name" value="vWFA_dom_sf"/>
</dbReference>
<accession>A0AAN8IIV1</accession>
<dbReference type="Gene3D" id="3.40.50.410">
    <property type="entry name" value="von Willebrand factor, type A domain"/>
    <property type="match status" value="1"/>
</dbReference>
<proteinExistence type="predicted"/>
<dbReference type="Proteomes" id="UP001331761">
    <property type="component" value="Unassembled WGS sequence"/>
</dbReference>
<gene>
    <name evidence="1" type="ORF">GCK32_016357</name>
</gene>
<name>A0AAN8IIV1_TRICO</name>
<keyword evidence="2" id="KW-1185">Reference proteome</keyword>